<dbReference type="AlphaFoldDB" id="A0A5A9XSD7"/>
<name>A0A5A9XSD7_9BACT</name>
<dbReference type="EMBL" id="SRSD01000001">
    <property type="protein sequence ID" value="KAA0895465.1"/>
    <property type="molecule type" value="Genomic_DNA"/>
</dbReference>
<dbReference type="Proteomes" id="UP000324298">
    <property type="component" value="Unassembled WGS sequence"/>
</dbReference>
<sequence length="200" mass="22718">MIIPDQFARSVRLQVKIVNGQVMQADGQPLPKMKNESRGELVLYSVFSLEDEKDRVFHTTEHVAPFLNTGNLLWARVNNDPIEKELEKFRIGRRTAKGESHQFVQFALETELFLILRPGKNAVLTGCNCSIPALGDNAASVNEAYTKISTVFEPKRRSHTGNVFQCVYIEQNDMLIPLETMRMRIETQPIPQEEMKGSVV</sequence>
<protein>
    <submittedName>
        <fullName evidence="1">Uncharacterized protein</fullName>
    </submittedName>
</protein>
<evidence type="ECO:0000313" key="2">
    <source>
        <dbReference type="Proteomes" id="UP000324298"/>
    </source>
</evidence>
<evidence type="ECO:0000313" key="1">
    <source>
        <dbReference type="EMBL" id="KAA0895465.1"/>
    </source>
</evidence>
<accession>A0A5A9XSD7</accession>
<proteinExistence type="predicted"/>
<keyword evidence="2" id="KW-1185">Reference proteome</keyword>
<comment type="caution">
    <text evidence="1">The sequence shown here is derived from an EMBL/GenBank/DDBJ whole genome shotgun (WGS) entry which is preliminary data.</text>
</comment>
<gene>
    <name evidence="1" type="ORF">ET418_02795</name>
</gene>
<organism evidence="1 2">
    <name type="scientific">Oryzomonas rubra</name>
    <dbReference type="NCBI Taxonomy" id="2509454"/>
    <lineage>
        <taxon>Bacteria</taxon>
        <taxon>Pseudomonadati</taxon>
        <taxon>Thermodesulfobacteriota</taxon>
        <taxon>Desulfuromonadia</taxon>
        <taxon>Geobacterales</taxon>
        <taxon>Geobacteraceae</taxon>
        <taxon>Oryzomonas</taxon>
    </lineage>
</organism>
<dbReference type="RefSeq" id="WP_149306044.1">
    <property type="nucleotide sequence ID" value="NZ_SRSD01000001.1"/>
</dbReference>
<reference evidence="1 2" key="1">
    <citation type="submission" date="2019-04" db="EMBL/GenBank/DDBJ databases">
        <title>Geobacter ruber sp. nov., ferric-reducing bacteria isolated from paddy soil.</title>
        <authorList>
            <person name="Xu Z."/>
            <person name="Masuda Y."/>
            <person name="Itoh H."/>
            <person name="Senoo K."/>
        </authorList>
    </citation>
    <scope>NUCLEOTIDE SEQUENCE [LARGE SCALE GENOMIC DNA]</scope>
    <source>
        <strain evidence="1 2">Red88</strain>
    </source>
</reference>